<protein>
    <submittedName>
        <fullName evidence="5">tRNA/rRNA methyltransferase (SpoU)</fullName>
    </submittedName>
</protein>
<organism evidence="5 6">
    <name type="scientific">Maricaulis maris (strain MCS10)</name>
    <name type="common">Caulobacter maris</name>
    <dbReference type="NCBI Taxonomy" id="394221"/>
    <lineage>
        <taxon>Bacteria</taxon>
        <taxon>Pseudomonadati</taxon>
        <taxon>Pseudomonadota</taxon>
        <taxon>Alphaproteobacteria</taxon>
        <taxon>Maricaulales</taxon>
        <taxon>Maricaulaceae</taxon>
        <taxon>Maricaulis</taxon>
    </lineage>
</organism>
<dbReference type="GO" id="GO:0005829">
    <property type="term" value="C:cytosol"/>
    <property type="evidence" value="ECO:0007669"/>
    <property type="project" value="TreeGrafter"/>
</dbReference>
<dbReference type="PANTHER" id="PTHR46429">
    <property type="entry name" value="23S RRNA (GUANOSINE-2'-O-)-METHYLTRANSFERASE RLMB"/>
    <property type="match status" value="1"/>
</dbReference>
<dbReference type="PANTHER" id="PTHR46429:SF1">
    <property type="entry name" value="23S RRNA (GUANOSINE-2'-O-)-METHYLTRANSFERASE RLMB"/>
    <property type="match status" value="1"/>
</dbReference>
<sequence length="289" mass="30776">MLCLGKSSDRPKTGARTIVTKTPMRNTSKRPDYSRRSKPAGTGDSGWIWGRHAVLAAVANKRREILELKVTRNAARDLPDGTDHQQVEPKVIDNALPEGAVHQGFAARARALPSESVNGVIDPTHGALLVLDQITDPHNVGAVLRSAAAFGIRAVIMQDRKAPPLFGTVCKSAVGAAERVAHVRVTNIADTLLEFSKAGRHVLGLAGEAELDLATALAAPDGKGWGPGLVLVMGSEDKGLRQRVAECCDQLVRIPMTDTVESLNVSNAAAIALYEAAKWRPVRDETPSA</sequence>
<dbReference type="HOGENOM" id="CLU_021322_0_2_5"/>
<keyword evidence="2 5" id="KW-0808">Transferase</keyword>
<evidence type="ECO:0000313" key="6">
    <source>
        <dbReference type="Proteomes" id="UP000001964"/>
    </source>
</evidence>
<feature type="domain" description="RNA 2-O ribose methyltransferase substrate binding" evidence="4">
    <location>
        <begin position="47"/>
        <end position="115"/>
    </location>
</feature>
<dbReference type="SUPFAM" id="SSF75217">
    <property type="entry name" value="alpha/beta knot"/>
    <property type="match status" value="1"/>
</dbReference>
<evidence type="ECO:0000256" key="2">
    <source>
        <dbReference type="ARBA" id="ARBA00022679"/>
    </source>
</evidence>
<keyword evidence="1 5" id="KW-0489">Methyltransferase</keyword>
<accession>Q0ANM8</accession>
<dbReference type="GO" id="GO:0032259">
    <property type="term" value="P:methylation"/>
    <property type="evidence" value="ECO:0007669"/>
    <property type="project" value="UniProtKB-KW"/>
</dbReference>
<dbReference type="CDD" id="cd18103">
    <property type="entry name" value="SpoU-like_RlmB"/>
    <property type="match status" value="1"/>
</dbReference>
<dbReference type="Pfam" id="PF00588">
    <property type="entry name" value="SpoU_methylase"/>
    <property type="match status" value="1"/>
</dbReference>
<name>Q0ANM8_MARMM</name>
<dbReference type="InterPro" id="IPR013123">
    <property type="entry name" value="SpoU_subst-bd"/>
</dbReference>
<evidence type="ECO:0000256" key="1">
    <source>
        <dbReference type="ARBA" id="ARBA00022603"/>
    </source>
</evidence>
<gene>
    <name evidence="5" type="ordered locus">Mmar10_1817</name>
</gene>
<dbReference type="InterPro" id="IPR004441">
    <property type="entry name" value="rRNA_MeTrfase_TrmH"/>
</dbReference>
<dbReference type="NCBIfam" id="TIGR00186">
    <property type="entry name" value="rRNA_methyl_3"/>
    <property type="match status" value="1"/>
</dbReference>
<dbReference type="InterPro" id="IPR001537">
    <property type="entry name" value="SpoU_MeTrfase"/>
</dbReference>
<dbReference type="Gene3D" id="3.30.1330.30">
    <property type="match status" value="1"/>
</dbReference>
<dbReference type="SMART" id="SM00967">
    <property type="entry name" value="SpoU_sub_bind"/>
    <property type="match status" value="1"/>
</dbReference>
<dbReference type="Gene3D" id="3.40.1280.10">
    <property type="match status" value="1"/>
</dbReference>
<dbReference type="eggNOG" id="COG0566">
    <property type="taxonomic scope" value="Bacteria"/>
</dbReference>
<dbReference type="GO" id="GO:0006396">
    <property type="term" value="P:RNA processing"/>
    <property type="evidence" value="ECO:0007669"/>
    <property type="project" value="InterPro"/>
</dbReference>
<dbReference type="InterPro" id="IPR029026">
    <property type="entry name" value="tRNA_m1G_MTases_N"/>
</dbReference>
<dbReference type="InterPro" id="IPR029064">
    <property type="entry name" value="Ribosomal_eL30-like_sf"/>
</dbReference>
<dbReference type="GO" id="GO:0008173">
    <property type="term" value="F:RNA methyltransferase activity"/>
    <property type="evidence" value="ECO:0007669"/>
    <property type="project" value="InterPro"/>
</dbReference>
<dbReference type="InterPro" id="IPR029028">
    <property type="entry name" value="Alpha/beta_knot_MTases"/>
</dbReference>
<dbReference type="STRING" id="394221.Mmar10_1817"/>
<dbReference type="EMBL" id="CP000449">
    <property type="protein sequence ID" value="ABI66109.1"/>
    <property type="molecule type" value="Genomic_DNA"/>
</dbReference>
<keyword evidence="6" id="KW-1185">Reference proteome</keyword>
<feature type="region of interest" description="Disordered" evidence="3">
    <location>
        <begin position="1"/>
        <end position="42"/>
    </location>
</feature>
<evidence type="ECO:0000313" key="5">
    <source>
        <dbReference type="EMBL" id="ABI66109.1"/>
    </source>
</evidence>
<dbReference type="Proteomes" id="UP000001964">
    <property type="component" value="Chromosome"/>
</dbReference>
<dbReference type="GO" id="GO:0003723">
    <property type="term" value="F:RNA binding"/>
    <property type="evidence" value="ECO:0007669"/>
    <property type="project" value="InterPro"/>
</dbReference>
<dbReference type="AlphaFoldDB" id="Q0ANM8"/>
<evidence type="ECO:0000256" key="3">
    <source>
        <dbReference type="SAM" id="MobiDB-lite"/>
    </source>
</evidence>
<proteinExistence type="predicted"/>
<reference evidence="5 6" key="1">
    <citation type="submission" date="2006-08" db="EMBL/GenBank/DDBJ databases">
        <title>Complete sequence of Maricaulis maris MCS10.</title>
        <authorList>
            <consortium name="US DOE Joint Genome Institute"/>
            <person name="Copeland A."/>
            <person name="Lucas S."/>
            <person name="Lapidus A."/>
            <person name="Barry K."/>
            <person name="Detter J.C."/>
            <person name="Glavina del Rio T."/>
            <person name="Hammon N."/>
            <person name="Israni S."/>
            <person name="Dalin E."/>
            <person name="Tice H."/>
            <person name="Pitluck S."/>
            <person name="Saunders E."/>
            <person name="Brettin T."/>
            <person name="Bruce D."/>
            <person name="Han C."/>
            <person name="Tapia R."/>
            <person name="Gilna P."/>
            <person name="Schmutz J."/>
            <person name="Larimer F."/>
            <person name="Land M."/>
            <person name="Hauser L."/>
            <person name="Kyrpides N."/>
            <person name="Mikhailova N."/>
            <person name="Viollier P."/>
            <person name="Stephens C."/>
            <person name="Richardson P."/>
        </authorList>
    </citation>
    <scope>NUCLEOTIDE SEQUENCE [LARGE SCALE GENOMIC DNA]</scope>
    <source>
        <strain evidence="5 6">MCS10</strain>
    </source>
</reference>
<evidence type="ECO:0000259" key="4">
    <source>
        <dbReference type="SMART" id="SM00967"/>
    </source>
</evidence>
<dbReference type="Pfam" id="PF08032">
    <property type="entry name" value="SpoU_sub_bind"/>
    <property type="match status" value="1"/>
</dbReference>
<dbReference type="KEGG" id="mmr:Mmar10_1817"/>
<dbReference type="SUPFAM" id="SSF55315">
    <property type="entry name" value="L30e-like"/>
    <property type="match status" value="1"/>
</dbReference>